<reference evidence="2" key="1">
    <citation type="journal article" date="2019" name="Int. J. Syst. Evol. Microbiol.">
        <title>The Global Catalogue of Microorganisms (GCM) 10K type strain sequencing project: providing services to taxonomists for standard genome sequencing and annotation.</title>
        <authorList>
            <consortium name="The Broad Institute Genomics Platform"/>
            <consortium name="The Broad Institute Genome Sequencing Center for Infectious Disease"/>
            <person name="Wu L."/>
            <person name="Ma J."/>
        </authorList>
    </citation>
    <scope>NUCLEOTIDE SEQUENCE [LARGE SCALE GENOMIC DNA]</scope>
    <source>
        <strain evidence="2">CGMCC 1.15795</strain>
    </source>
</reference>
<proteinExistence type="predicted"/>
<dbReference type="Proteomes" id="UP001597197">
    <property type="component" value="Unassembled WGS sequence"/>
</dbReference>
<dbReference type="EMBL" id="JBHUFD010000005">
    <property type="protein sequence ID" value="MFD1873392.1"/>
    <property type="molecule type" value="Genomic_DNA"/>
</dbReference>
<organism evidence="1 2">
    <name type="scientific">Hymenobacter bucti</name>
    <dbReference type="NCBI Taxonomy" id="1844114"/>
    <lineage>
        <taxon>Bacteria</taxon>
        <taxon>Pseudomonadati</taxon>
        <taxon>Bacteroidota</taxon>
        <taxon>Cytophagia</taxon>
        <taxon>Cytophagales</taxon>
        <taxon>Hymenobacteraceae</taxon>
        <taxon>Hymenobacter</taxon>
    </lineage>
</organism>
<protein>
    <submittedName>
        <fullName evidence="1">Uncharacterized protein</fullName>
    </submittedName>
</protein>
<gene>
    <name evidence="1" type="ORF">ACFSDX_13190</name>
</gene>
<name>A0ABW4QUY4_9BACT</name>
<keyword evidence="2" id="KW-1185">Reference proteome</keyword>
<accession>A0ABW4QUY4</accession>
<comment type="caution">
    <text evidence="1">The sequence shown here is derived from an EMBL/GenBank/DDBJ whole genome shotgun (WGS) entry which is preliminary data.</text>
</comment>
<evidence type="ECO:0000313" key="2">
    <source>
        <dbReference type="Proteomes" id="UP001597197"/>
    </source>
</evidence>
<sequence length="42" mass="4725">MKIPVVTCSVAAKKALGYLFYEVILHLEPLSCYYQIANFSLS</sequence>
<dbReference type="RefSeq" id="WP_382319664.1">
    <property type="nucleotide sequence ID" value="NZ_JBHUIA010000005.1"/>
</dbReference>
<evidence type="ECO:0000313" key="1">
    <source>
        <dbReference type="EMBL" id="MFD1873392.1"/>
    </source>
</evidence>